<evidence type="ECO:0000313" key="2">
    <source>
        <dbReference type="EMBL" id="OAD76941.1"/>
    </source>
</evidence>
<name>A0A167NZE1_PHYB8</name>
<dbReference type="OrthoDB" id="2242533at2759"/>
<reference evidence="3" key="1">
    <citation type="submission" date="2015-06" db="EMBL/GenBank/DDBJ databases">
        <title>Expansion of signal transduction pathways in fungi by whole-genome duplication.</title>
        <authorList>
            <consortium name="DOE Joint Genome Institute"/>
            <person name="Corrochano L.M."/>
            <person name="Kuo A."/>
            <person name="Marcet-Houben M."/>
            <person name="Polaino S."/>
            <person name="Salamov A."/>
            <person name="Villalobos J.M."/>
            <person name="Alvarez M.I."/>
            <person name="Avalos J."/>
            <person name="Benito E.P."/>
            <person name="Benoit I."/>
            <person name="Burger G."/>
            <person name="Camino L.P."/>
            <person name="Canovas D."/>
            <person name="Cerda-Olmedo E."/>
            <person name="Cheng J.-F."/>
            <person name="Dominguez A."/>
            <person name="Elias M."/>
            <person name="Eslava A.P."/>
            <person name="Glaser F."/>
            <person name="Grimwood J."/>
            <person name="Gutierrez G."/>
            <person name="Heitman J."/>
            <person name="Henrissat B."/>
            <person name="Iturriaga E.A."/>
            <person name="Lang B.F."/>
            <person name="Lavin J.L."/>
            <person name="Lee S."/>
            <person name="Li W."/>
            <person name="Lindquist E."/>
            <person name="Lopez-Garcia S."/>
            <person name="Luque E.M."/>
            <person name="Marcos A.T."/>
            <person name="Martin J."/>
            <person name="McCluskey K."/>
            <person name="Medina H.R."/>
            <person name="Miralles-Duran A."/>
            <person name="Miyazaki A."/>
            <person name="Munoz-Torres E."/>
            <person name="Oguiza J.A."/>
            <person name="Ohm R."/>
            <person name="Olmedo M."/>
            <person name="Orejas M."/>
            <person name="Ortiz-Castellanos L."/>
            <person name="Pisabarro A.G."/>
            <person name="Rodriguez-Romero J."/>
            <person name="Ruiz-Herrera J."/>
            <person name="Ruiz-Vazquez R."/>
            <person name="Sanz C."/>
            <person name="Schackwitz W."/>
            <person name="Schmutz J."/>
            <person name="Shahriari M."/>
            <person name="Shelest E."/>
            <person name="Silva-Franco F."/>
            <person name="Soanes D."/>
            <person name="Syed K."/>
            <person name="Tagua V.G."/>
            <person name="Talbot N.J."/>
            <person name="Thon M."/>
            <person name="De vries R.P."/>
            <person name="Wiebenga A."/>
            <person name="Yadav J.S."/>
            <person name="Braun E.L."/>
            <person name="Baker S."/>
            <person name="Garre V."/>
            <person name="Horwitz B."/>
            <person name="Torres-Martinez S."/>
            <person name="Idnurm A."/>
            <person name="Herrera-Estrella A."/>
            <person name="Gabaldon T."/>
            <person name="Grigoriev I.V."/>
        </authorList>
    </citation>
    <scope>NUCLEOTIDE SEQUENCE [LARGE SCALE GENOMIC DNA]</scope>
    <source>
        <strain evidence="3">NRRL 1555(-)</strain>
    </source>
</reference>
<protein>
    <submittedName>
        <fullName evidence="2">Uncharacterized protein</fullName>
    </submittedName>
</protein>
<dbReference type="InParanoid" id="A0A167NZE1"/>
<proteinExistence type="predicted"/>
<evidence type="ECO:0000256" key="1">
    <source>
        <dbReference type="SAM" id="MobiDB-lite"/>
    </source>
</evidence>
<accession>A0A167NZE1</accession>
<dbReference type="STRING" id="763407.A0A167NZE1"/>
<dbReference type="VEuPathDB" id="FungiDB:PHYBLDRAFT_142449"/>
<dbReference type="RefSeq" id="XP_018294981.1">
    <property type="nucleotide sequence ID" value="XM_018430820.1"/>
</dbReference>
<sequence>MPKILPEFVSTSWSQIDSFDAGEKNGHNWWFDTVKMLCPTKKCRSPKVSVQAVQITTATQDSSPQRDTWYTPPKGTTFRQPVRLVSAVPRSLNAKPLSVIYEFGWAFDGEVWRNLNLGISMSHSPHENDF</sequence>
<dbReference type="Proteomes" id="UP000077315">
    <property type="component" value="Unassembled WGS sequence"/>
</dbReference>
<organism evidence="2 3">
    <name type="scientific">Phycomyces blakesleeanus (strain ATCC 8743b / DSM 1359 / FGSC 10004 / NBRC 33097 / NRRL 1555)</name>
    <dbReference type="NCBI Taxonomy" id="763407"/>
    <lineage>
        <taxon>Eukaryota</taxon>
        <taxon>Fungi</taxon>
        <taxon>Fungi incertae sedis</taxon>
        <taxon>Mucoromycota</taxon>
        <taxon>Mucoromycotina</taxon>
        <taxon>Mucoromycetes</taxon>
        <taxon>Mucorales</taxon>
        <taxon>Phycomycetaceae</taxon>
        <taxon>Phycomyces</taxon>
    </lineage>
</organism>
<gene>
    <name evidence="2" type="ORF">PHYBLDRAFT_142449</name>
</gene>
<feature type="region of interest" description="Disordered" evidence="1">
    <location>
        <begin position="56"/>
        <end position="75"/>
    </location>
</feature>
<keyword evidence="3" id="KW-1185">Reference proteome</keyword>
<dbReference type="GeneID" id="28991726"/>
<evidence type="ECO:0000313" key="3">
    <source>
        <dbReference type="Proteomes" id="UP000077315"/>
    </source>
</evidence>
<dbReference type="AlphaFoldDB" id="A0A167NZE1"/>
<feature type="compositionally biased region" description="Polar residues" evidence="1">
    <location>
        <begin position="56"/>
        <end position="68"/>
    </location>
</feature>
<dbReference type="EMBL" id="KV440975">
    <property type="protein sequence ID" value="OAD76941.1"/>
    <property type="molecule type" value="Genomic_DNA"/>
</dbReference>